<organism evidence="7 8">
    <name type="scientific">Psychromarinibacter sediminicola</name>
    <dbReference type="NCBI Taxonomy" id="3033385"/>
    <lineage>
        <taxon>Bacteria</taxon>
        <taxon>Pseudomonadati</taxon>
        <taxon>Pseudomonadota</taxon>
        <taxon>Alphaproteobacteria</taxon>
        <taxon>Rhodobacterales</taxon>
        <taxon>Paracoccaceae</taxon>
        <taxon>Psychromarinibacter</taxon>
    </lineage>
</organism>
<dbReference type="RefSeq" id="WP_275569969.1">
    <property type="nucleotide sequence ID" value="NZ_JARGYC010000153.1"/>
</dbReference>
<dbReference type="PROSITE" id="PS50850">
    <property type="entry name" value="MFS"/>
    <property type="match status" value="1"/>
</dbReference>
<dbReference type="PANTHER" id="PTHR23501:SF154">
    <property type="entry name" value="MULTIDRUG-EFFLUX TRANSPORTER RV1634-RELATED"/>
    <property type="match status" value="1"/>
</dbReference>
<accession>A0AAE3NX46</accession>
<feature type="transmembrane region" description="Helical" evidence="5">
    <location>
        <begin position="369"/>
        <end position="391"/>
    </location>
</feature>
<feature type="transmembrane region" description="Helical" evidence="5">
    <location>
        <begin position="63"/>
        <end position="85"/>
    </location>
</feature>
<comment type="subcellular location">
    <subcellularLocation>
        <location evidence="1">Membrane</location>
        <topology evidence="1">Multi-pass membrane protein</topology>
    </subcellularLocation>
</comment>
<keyword evidence="4 5" id="KW-0472">Membrane</keyword>
<dbReference type="InterPro" id="IPR020846">
    <property type="entry name" value="MFS_dom"/>
</dbReference>
<sequence>MAEATPNLSSDADAPVPWRELLYSTYTPALALVCLAVWLHAADALIVATLLPSIVAEVGGAGLVGWIVSLYEIASVVAGAASALLTMRYGLKRPMSLAALVFGLGCLISAVAPTMPLVLTGRAFQGAGGGGLVAMSFVAVGVIFPRRYTARAMAAVSTFWGVSAFLGPLIGGFFAEFVSWRWGFGFFAAQAFALSLWIAFRPEHAAPESRTAAVFPWKRLMLLCSAVLLVSYGGVEIELVQTTICVLLGAACLALFLRLDGRAQDGRLLPVAPLDIRKPTGSALVLILSLSVATIAITAFGPVLVTAIHDASALTVGYIVACSSIGWTFMAVLVSGSPERLDRLMIALGMALVVISIAGFLYAVPNGPIWLIAAFAAVEGAGFGMAWTFILRRTTALSDPRDVQRISGAIPTVQRLGYALGAAYIGIVANGSGFATMQTSQEAADVARWIFLGCVPFAVLGILAMITLVRKNPMGAQARLEA</sequence>
<dbReference type="GO" id="GO:0022857">
    <property type="term" value="F:transmembrane transporter activity"/>
    <property type="evidence" value="ECO:0007669"/>
    <property type="project" value="InterPro"/>
</dbReference>
<comment type="caution">
    <text evidence="7">The sequence shown here is derived from an EMBL/GenBank/DDBJ whole genome shotgun (WGS) entry which is preliminary data.</text>
</comment>
<evidence type="ECO:0000256" key="5">
    <source>
        <dbReference type="SAM" id="Phobius"/>
    </source>
</evidence>
<dbReference type="GO" id="GO:0005886">
    <property type="term" value="C:plasma membrane"/>
    <property type="evidence" value="ECO:0007669"/>
    <property type="project" value="TreeGrafter"/>
</dbReference>
<dbReference type="Gene3D" id="1.20.1250.20">
    <property type="entry name" value="MFS general substrate transporter like domains"/>
    <property type="match status" value="2"/>
</dbReference>
<feature type="transmembrane region" description="Helical" evidence="5">
    <location>
        <begin position="212"/>
        <end position="233"/>
    </location>
</feature>
<keyword evidence="2 5" id="KW-0812">Transmembrane</keyword>
<dbReference type="AlphaFoldDB" id="A0AAE3NX46"/>
<feature type="transmembrane region" description="Helical" evidence="5">
    <location>
        <begin position="180"/>
        <end position="200"/>
    </location>
</feature>
<protein>
    <submittedName>
        <fullName evidence="7">MFS transporter</fullName>
    </submittedName>
</protein>
<feature type="transmembrane region" description="Helical" evidence="5">
    <location>
        <begin position="29"/>
        <end position="51"/>
    </location>
</feature>
<feature type="transmembrane region" description="Helical" evidence="5">
    <location>
        <begin position="97"/>
        <end position="118"/>
    </location>
</feature>
<evidence type="ECO:0000256" key="3">
    <source>
        <dbReference type="ARBA" id="ARBA00022989"/>
    </source>
</evidence>
<dbReference type="EMBL" id="JARGYC010000153">
    <property type="protein sequence ID" value="MDF0603859.1"/>
    <property type="molecule type" value="Genomic_DNA"/>
</dbReference>
<feature type="transmembrane region" description="Helical" evidence="5">
    <location>
        <begin position="311"/>
        <end position="332"/>
    </location>
</feature>
<name>A0AAE3NX46_9RHOB</name>
<proteinExistence type="predicted"/>
<dbReference type="InterPro" id="IPR036259">
    <property type="entry name" value="MFS_trans_sf"/>
</dbReference>
<feature type="transmembrane region" description="Helical" evidence="5">
    <location>
        <begin position="344"/>
        <end position="363"/>
    </location>
</feature>
<feature type="transmembrane region" description="Helical" evidence="5">
    <location>
        <begin position="449"/>
        <end position="469"/>
    </location>
</feature>
<feature type="transmembrane region" description="Helical" evidence="5">
    <location>
        <begin position="416"/>
        <end position="437"/>
    </location>
</feature>
<evidence type="ECO:0000313" key="8">
    <source>
        <dbReference type="Proteomes" id="UP001220964"/>
    </source>
</evidence>
<feature type="domain" description="Major facilitator superfamily (MFS) profile" evidence="6">
    <location>
        <begin position="29"/>
        <end position="473"/>
    </location>
</feature>
<dbReference type="SUPFAM" id="SSF103473">
    <property type="entry name" value="MFS general substrate transporter"/>
    <property type="match status" value="1"/>
</dbReference>
<dbReference type="PANTHER" id="PTHR23501">
    <property type="entry name" value="MAJOR FACILITATOR SUPERFAMILY"/>
    <property type="match status" value="1"/>
</dbReference>
<dbReference type="Proteomes" id="UP001220964">
    <property type="component" value="Unassembled WGS sequence"/>
</dbReference>
<gene>
    <name evidence="7" type="ORF">P1J78_24400</name>
</gene>
<feature type="transmembrane region" description="Helical" evidence="5">
    <location>
        <begin position="280"/>
        <end position="305"/>
    </location>
</feature>
<feature type="transmembrane region" description="Helical" evidence="5">
    <location>
        <begin position="124"/>
        <end position="145"/>
    </location>
</feature>
<dbReference type="InterPro" id="IPR011701">
    <property type="entry name" value="MFS"/>
</dbReference>
<evidence type="ECO:0000313" key="7">
    <source>
        <dbReference type="EMBL" id="MDF0603859.1"/>
    </source>
</evidence>
<evidence type="ECO:0000256" key="4">
    <source>
        <dbReference type="ARBA" id="ARBA00023136"/>
    </source>
</evidence>
<evidence type="ECO:0000256" key="1">
    <source>
        <dbReference type="ARBA" id="ARBA00004141"/>
    </source>
</evidence>
<dbReference type="Pfam" id="PF07690">
    <property type="entry name" value="MFS_1"/>
    <property type="match status" value="2"/>
</dbReference>
<evidence type="ECO:0000256" key="2">
    <source>
        <dbReference type="ARBA" id="ARBA00022692"/>
    </source>
</evidence>
<keyword evidence="8" id="KW-1185">Reference proteome</keyword>
<reference evidence="7" key="1">
    <citation type="submission" date="2023-03" db="EMBL/GenBank/DDBJ databases">
        <title>Multiphase analysis and comparison of six strains from genera Psychromarinibacter, Lutimaribacter, and Maritimibacter, including a novel species: Psychromarinibacter sediminicola sp. nov.</title>
        <authorList>
            <person name="Wang Y.-H."/>
            <person name="Ye M.-Q."/>
            <person name="Du Z.-J."/>
        </authorList>
    </citation>
    <scope>NUCLEOTIDE SEQUENCE</scope>
    <source>
        <strain evidence="7">C21-152</strain>
    </source>
</reference>
<feature type="transmembrane region" description="Helical" evidence="5">
    <location>
        <begin position="152"/>
        <end position="174"/>
    </location>
</feature>
<feature type="transmembrane region" description="Helical" evidence="5">
    <location>
        <begin position="239"/>
        <end position="259"/>
    </location>
</feature>
<evidence type="ECO:0000259" key="6">
    <source>
        <dbReference type="PROSITE" id="PS50850"/>
    </source>
</evidence>
<keyword evidence="3 5" id="KW-1133">Transmembrane helix</keyword>